<accession>A0A9N9RI44</accession>
<dbReference type="PANTHER" id="PTHR24260">
    <property type="match status" value="1"/>
</dbReference>
<dbReference type="CDD" id="cd00190">
    <property type="entry name" value="Tryp_SPc"/>
    <property type="match status" value="1"/>
</dbReference>
<comment type="similarity">
    <text evidence="2">Belongs to the peptidase S1 family. CLIP subfamily.</text>
</comment>
<evidence type="ECO:0000259" key="3">
    <source>
        <dbReference type="SMART" id="SM00020"/>
    </source>
</evidence>
<dbReference type="PRINTS" id="PR00722">
    <property type="entry name" value="CHYMOTRYPSIN"/>
</dbReference>
<evidence type="ECO:0000256" key="1">
    <source>
        <dbReference type="ARBA" id="ARBA00023157"/>
    </source>
</evidence>
<dbReference type="InterPro" id="IPR009003">
    <property type="entry name" value="Peptidase_S1_PA"/>
</dbReference>
<dbReference type="InterPro" id="IPR001254">
    <property type="entry name" value="Trypsin_dom"/>
</dbReference>
<dbReference type="Pfam" id="PF00089">
    <property type="entry name" value="Trypsin"/>
    <property type="match status" value="1"/>
</dbReference>
<reference evidence="4" key="1">
    <citation type="submission" date="2022-01" db="EMBL/GenBank/DDBJ databases">
        <authorList>
            <person name="King R."/>
        </authorList>
    </citation>
    <scope>NUCLEOTIDE SEQUENCE</scope>
</reference>
<sequence length="473" mass="53872">MLYIYRNNKSMSHRFIFIFLTILTFKANAQHILYLNGLYENSSCEVDTGIYGRCRKMSDCMTEFESYKNNQTVLKICSYEKNPSNTLICCHDDLELEIPEEINIFEESDTHDDQESVTMNPKKRSEIIDFSTCRQRFLRFRKQAINIAHFEDAFWTGKIPQTEENCIRINNLNRKFSSKNFWDGAWYGCAYESDEFKRTKTVPHFSKPSVIHKAFRPNLATIGIRQPNGNVMRTCEGSILSPRFIVTAARCEYHAGKKVDFVRIGTKHAGPKNNVNYEQQTKIRKFIVHPDYIPSVAYNDIAIIKTAEKINFNKFVVPSCIADVDAERIGIDNDWTVGGYGNSEDGLKANVKLELKVDMISNDECSKSYSGSEAMPNGVIGSLLCAISPKESNEELLKHPNACFGDVGSPLQYNSAYEVFPKNYSINFLSKYFLTSNIVGIGNARINCGLETPFVFTKIASFVPWIKSVIESH</sequence>
<dbReference type="OrthoDB" id="5597713at2759"/>
<dbReference type="SMART" id="SM00020">
    <property type="entry name" value="Tryp_SPc"/>
    <property type="match status" value="1"/>
</dbReference>
<organism evidence="4 5">
    <name type="scientific">Chironomus riparius</name>
    <dbReference type="NCBI Taxonomy" id="315576"/>
    <lineage>
        <taxon>Eukaryota</taxon>
        <taxon>Metazoa</taxon>
        <taxon>Ecdysozoa</taxon>
        <taxon>Arthropoda</taxon>
        <taxon>Hexapoda</taxon>
        <taxon>Insecta</taxon>
        <taxon>Pterygota</taxon>
        <taxon>Neoptera</taxon>
        <taxon>Endopterygota</taxon>
        <taxon>Diptera</taxon>
        <taxon>Nematocera</taxon>
        <taxon>Chironomoidea</taxon>
        <taxon>Chironomidae</taxon>
        <taxon>Chironominae</taxon>
        <taxon>Chironomus</taxon>
    </lineage>
</organism>
<name>A0A9N9RI44_9DIPT</name>
<keyword evidence="5" id="KW-1185">Reference proteome</keyword>
<proteinExistence type="inferred from homology"/>
<dbReference type="PANTHER" id="PTHR24260:SF147">
    <property type="entry name" value="EG:BACR7A4.3 PROTEIN-RELATED"/>
    <property type="match status" value="1"/>
</dbReference>
<evidence type="ECO:0000313" key="4">
    <source>
        <dbReference type="EMBL" id="CAG9797494.1"/>
    </source>
</evidence>
<keyword evidence="1" id="KW-1015">Disulfide bond</keyword>
<dbReference type="GO" id="GO:0004252">
    <property type="term" value="F:serine-type endopeptidase activity"/>
    <property type="evidence" value="ECO:0007669"/>
    <property type="project" value="InterPro"/>
</dbReference>
<dbReference type="InterPro" id="IPR001314">
    <property type="entry name" value="Peptidase_S1A"/>
</dbReference>
<reference evidence="4" key="2">
    <citation type="submission" date="2022-10" db="EMBL/GenBank/DDBJ databases">
        <authorList>
            <consortium name="ENA_rothamsted_submissions"/>
            <consortium name="culmorum"/>
            <person name="King R."/>
        </authorList>
    </citation>
    <scope>NUCLEOTIDE SEQUENCE</scope>
</reference>
<dbReference type="InterPro" id="IPR043504">
    <property type="entry name" value="Peptidase_S1_PA_chymotrypsin"/>
</dbReference>
<dbReference type="Gene3D" id="2.40.10.10">
    <property type="entry name" value="Trypsin-like serine proteases"/>
    <property type="match status" value="1"/>
</dbReference>
<dbReference type="Proteomes" id="UP001153620">
    <property type="component" value="Chromosome 1"/>
</dbReference>
<dbReference type="SUPFAM" id="SSF50494">
    <property type="entry name" value="Trypsin-like serine proteases"/>
    <property type="match status" value="1"/>
</dbReference>
<dbReference type="GO" id="GO:0006508">
    <property type="term" value="P:proteolysis"/>
    <property type="evidence" value="ECO:0007669"/>
    <property type="project" value="InterPro"/>
</dbReference>
<protein>
    <recommendedName>
        <fullName evidence="3">Peptidase S1 domain-containing protein</fullName>
    </recommendedName>
</protein>
<evidence type="ECO:0000256" key="2">
    <source>
        <dbReference type="ARBA" id="ARBA00024195"/>
    </source>
</evidence>
<evidence type="ECO:0000313" key="5">
    <source>
        <dbReference type="Proteomes" id="UP001153620"/>
    </source>
</evidence>
<dbReference type="AlphaFoldDB" id="A0A9N9RI44"/>
<dbReference type="FunFam" id="2.40.10.10:FF:000068">
    <property type="entry name" value="transmembrane protease serine 2"/>
    <property type="match status" value="1"/>
</dbReference>
<dbReference type="EMBL" id="OU895877">
    <property type="protein sequence ID" value="CAG9797494.1"/>
    <property type="molecule type" value="Genomic_DNA"/>
</dbReference>
<gene>
    <name evidence="4" type="ORF">CHIRRI_LOCUS492</name>
</gene>
<dbReference type="InterPro" id="IPR051333">
    <property type="entry name" value="CLIP_Serine_Protease"/>
</dbReference>
<feature type="domain" description="Peptidase S1" evidence="3">
    <location>
        <begin position="209"/>
        <end position="466"/>
    </location>
</feature>